<dbReference type="Proteomes" id="UP000011586">
    <property type="component" value="Unassembled WGS sequence"/>
</dbReference>
<feature type="region of interest" description="Disordered" evidence="1">
    <location>
        <begin position="1"/>
        <end position="46"/>
    </location>
</feature>
<dbReference type="PATRIC" id="fig|1227465.4.peg.2063"/>
<dbReference type="EMBL" id="AOJK01000050">
    <property type="protein sequence ID" value="ELZ43024.1"/>
    <property type="molecule type" value="Genomic_DNA"/>
</dbReference>
<comment type="caution">
    <text evidence="2">The sequence shown here is derived from an EMBL/GenBank/DDBJ whole genome shotgun (WGS) entry which is preliminary data.</text>
</comment>
<dbReference type="STRING" id="1227465.C463_10500"/>
<keyword evidence="3" id="KW-1185">Reference proteome</keyword>
<evidence type="ECO:0000256" key="1">
    <source>
        <dbReference type="SAM" id="MobiDB-lite"/>
    </source>
</evidence>
<dbReference type="AlphaFoldDB" id="M0E9G1"/>
<gene>
    <name evidence="2" type="ORF">C463_10500</name>
</gene>
<proteinExistence type="predicted"/>
<name>M0E9G1_9EURY</name>
<feature type="compositionally biased region" description="Acidic residues" evidence="1">
    <location>
        <begin position="36"/>
        <end position="46"/>
    </location>
</feature>
<organism evidence="2 3">
    <name type="scientific">Halorubrum californiense DSM 19288</name>
    <dbReference type="NCBI Taxonomy" id="1227465"/>
    <lineage>
        <taxon>Archaea</taxon>
        <taxon>Methanobacteriati</taxon>
        <taxon>Methanobacteriota</taxon>
        <taxon>Stenosarchaea group</taxon>
        <taxon>Halobacteria</taxon>
        <taxon>Halobacteriales</taxon>
        <taxon>Haloferacaceae</taxon>
        <taxon>Halorubrum</taxon>
    </lineage>
</organism>
<evidence type="ECO:0000313" key="2">
    <source>
        <dbReference type="EMBL" id="ELZ43024.1"/>
    </source>
</evidence>
<evidence type="ECO:0000313" key="3">
    <source>
        <dbReference type="Proteomes" id="UP000011586"/>
    </source>
</evidence>
<accession>M0E9G1</accession>
<sequence length="46" mass="5146">MRARERDTDMASSLPLSDDEKEQMQRGRVSSGVATDEADIDEILYG</sequence>
<protein>
    <submittedName>
        <fullName evidence="2">Uncharacterized protein</fullName>
    </submittedName>
</protein>
<reference evidence="2 3" key="1">
    <citation type="journal article" date="2014" name="PLoS Genet.">
        <title>Phylogenetically driven sequencing of extremely halophilic archaea reveals strategies for static and dynamic osmo-response.</title>
        <authorList>
            <person name="Becker E.A."/>
            <person name="Seitzer P.M."/>
            <person name="Tritt A."/>
            <person name="Larsen D."/>
            <person name="Krusor M."/>
            <person name="Yao A.I."/>
            <person name="Wu D."/>
            <person name="Madern D."/>
            <person name="Eisen J.A."/>
            <person name="Darling A.E."/>
            <person name="Facciotti M.T."/>
        </authorList>
    </citation>
    <scope>NUCLEOTIDE SEQUENCE [LARGE SCALE GENOMIC DNA]</scope>
    <source>
        <strain evidence="2 3">DSM 19288</strain>
    </source>
</reference>